<feature type="domain" description="Glycine radical" evidence="4">
    <location>
        <begin position="707"/>
        <end position="830"/>
    </location>
</feature>
<dbReference type="InterPro" id="IPR019777">
    <property type="entry name" value="Form_AcTrfase_GR_CS"/>
</dbReference>
<dbReference type="PANTHER" id="PTHR43641:SF2">
    <property type="entry name" value="DEHYDRATASE YBIW-RELATED"/>
    <property type="match status" value="1"/>
</dbReference>
<evidence type="ECO:0000313" key="6">
    <source>
        <dbReference type="EMBL" id="HJD96636.1"/>
    </source>
</evidence>
<dbReference type="GO" id="GO:0016829">
    <property type="term" value="F:lyase activity"/>
    <property type="evidence" value="ECO:0007669"/>
    <property type="project" value="UniProtKB-KW"/>
</dbReference>
<dbReference type="RefSeq" id="WP_304121092.1">
    <property type="nucleotide sequence ID" value="NZ_DYZA01000059.1"/>
</dbReference>
<evidence type="ECO:0000256" key="1">
    <source>
        <dbReference type="ARBA" id="ARBA00022818"/>
    </source>
</evidence>
<evidence type="ECO:0000256" key="2">
    <source>
        <dbReference type="ARBA" id="ARBA00023239"/>
    </source>
</evidence>
<dbReference type="Pfam" id="PF01228">
    <property type="entry name" value="Gly_radical"/>
    <property type="match status" value="1"/>
</dbReference>
<dbReference type="PROSITE" id="PS51149">
    <property type="entry name" value="GLY_RADICAL_2"/>
    <property type="match status" value="1"/>
</dbReference>
<dbReference type="EMBL" id="DYZA01000059">
    <property type="protein sequence ID" value="HJD96636.1"/>
    <property type="molecule type" value="Genomic_DNA"/>
</dbReference>
<keyword evidence="2" id="KW-0456">Lyase</keyword>
<reference evidence="6" key="2">
    <citation type="submission" date="2021-09" db="EMBL/GenBank/DDBJ databases">
        <authorList>
            <person name="Gilroy R."/>
        </authorList>
    </citation>
    <scope>NUCLEOTIDE SEQUENCE</scope>
    <source>
        <strain evidence="6">ChiGjej2B2-19336</strain>
    </source>
</reference>
<dbReference type="Gene3D" id="3.20.70.20">
    <property type="match status" value="1"/>
</dbReference>
<dbReference type="InterPro" id="IPR001150">
    <property type="entry name" value="Gly_radical"/>
</dbReference>
<evidence type="ECO:0000259" key="5">
    <source>
        <dbReference type="PROSITE" id="PS51554"/>
    </source>
</evidence>
<organism evidence="6 7">
    <name type="scientific">Mailhella massiliensis</name>
    <dbReference type="NCBI Taxonomy" id="1903261"/>
    <lineage>
        <taxon>Bacteria</taxon>
        <taxon>Pseudomonadati</taxon>
        <taxon>Thermodesulfobacteriota</taxon>
        <taxon>Desulfovibrionia</taxon>
        <taxon>Desulfovibrionales</taxon>
        <taxon>Desulfovibrionaceae</taxon>
        <taxon>Mailhella</taxon>
    </lineage>
</organism>
<proteinExistence type="predicted"/>
<reference evidence="6" key="1">
    <citation type="journal article" date="2021" name="PeerJ">
        <title>Extensive microbial diversity within the chicken gut microbiome revealed by metagenomics and culture.</title>
        <authorList>
            <person name="Gilroy R."/>
            <person name="Ravi A."/>
            <person name="Getino M."/>
            <person name="Pursley I."/>
            <person name="Horton D.L."/>
            <person name="Alikhan N.F."/>
            <person name="Baker D."/>
            <person name="Gharbi K."/>
            <person name="Hall N."/>
            <person name="Watson M."/>
            <person name="Adriaenssens E.M."/>
            <person name="Foster-Nyarko E."/>
            <person name="Jarju S."/>
            <person name="Secka A."/>
            <person name="Antonio M."/>
            <person name="Oren A."/>
            <person name="Chaudhuri R.R."/>
            <person name="La Ragione R."/>
            <person name="Hildebrand F."/>
            <person name="Pallen M.J."/>
        </authorList>
    </citation>
    <scope>NUCLEOTIDE SEQUENCE</scope>
    <source>
        <strain evidence="6">ChiGjej2B2-19336</strain>
    </source>
</reference>
<dbReference type="GO" id="GO:0005829">
    <property type="term" value="C:cytosol"/>
    <property type="evidence" value="ECO:0007669"/>
    <property type="project" value="TreeGrafter"/>
</dbReference>
<sequence>MSCCCALSAQEKILQDKAAGKDNPNRAKHRRLFDILETFDGMAPIIDADRALLFTRSMKETEGQPLTLRWAKALMNIAKNIPVHIDDRQLLAGRCGTTGRYGILYPELDGDFMADALEILAKAETAAPISVSPEVAAVVRNEITPYWKGKTFHEDLNRSLPPEVHRLAYNDELGIKTRYVVSENASFRSSQQWVLDYAKVIDRGFAGIRAEAEEKLAALDPLSPMDTLKKRPFLEAVIITCDAIVLWAHRHANLARSMAEKEKDPVRRQELLDIAERCSHVPEFPARNFREAVQAQWFAQMFSRLEQRTGTIISNGRMDQYFYRLYKQDVEAGILTDDDVLEMLDCMWVGMAQFTDISLFPGGLATMEGYAHWEAVTIGGQTRDGKDATNELSYLILKSRQASPMPYPDLATRIHSRSPQRFLWEIAETIKIGQGYPKLFNDEEIIPLHLAKGAPLGDIFDYTASGCAEIRMPNRDTMTSSCGQVNLGAALEMVLRNGRMKKYGDEVIGLETGDPRSFSGWEEFWQAYLKQQEHLLAASYVEQCVIHHTRARHFAGPLASCLHDLCMASCMDLHTDEKIPGGIDLGFVDIIGFATLVDSLSAVKKCVYEDKTVTMDELIRALNDDFEGHEALRLRLTRAPRFGNNDMYADSIGLAVDRSTQEYCHKYAPETGLHIDIRTVSVTANVPHGKEVGALPCGRKAWMPFSDGSSPAQGADLNGPTQSIISNYNTKNWDYNERAARLLNIKFSPKCLEGDIGTEKLVSFIRVFCDLKLWHLQFNVINRETLLAAQEAPKRYRNLIIRIAGYSAYFTELSRDLQNDLISRTEQTSI</sequence>
<gene>
    <name evidence="6" type="ORF">K8W16_03190</name>
</gene>
<feature type="modified residue" description="Glycine radical" evidence="3">
    <location>
        <position position="805"/>
    </location>
</feature>
<evidence type="ECO:0000256" key="3">
    <source>
        <dbReference type="PROSITE-ProRule" id="PRU00493"/>
    </source>
</evidence>
<dbReference type="Pfam" id="PF02901">
    <property type="entry name" value="PFL-like"/>
    <property type="match status" value="1"/>
</dbReference>
<comment type="caution">
    <text evidence="6">The sequence shown here is derived from an EMBL/GenBank/DDBJ whole genome shotgun (WGS) entry which is preliminary data.</text>
</comment>
<feature type="domain" description="PFL" evidence="5">
    <location>
        <begin position="27"/>
        <end position="700"/>
    </location>
</feature>
<dbReference type="PROSITE" id="PS00850">
    <property type="entry name" value="GLY_RADICAL_1"/>
    <property type="match status" value="1"/>
</dbReference>
<accession>A0A921DR29</accession>
<dbReference type="AlphaFoldDB" id="A0A921DR29"/>
<dbReference type="Proteomes" id="UP000698963">
    <property type="component" value="Unassembled WGS sequence"/>
</dbReference>
<name>A0A921DR29_9BACT</name>
<dbReference type="PROSITE" id="PS51554">
    <property type="entry name" value="PFL"/>
    <property type="match status" value="1"/>
</dbReference>
<protein>
    <submittedName>
        <fullName evidence="6">Glycyl radical protein</fullName>
    </submittedName>
</protein>
<evidence type="ECO:0000313" key="7">
    <source>
        <dbReference type="Proteomes" id="UP000698963"/>
    </source>
</evidence>
<dbReference type="PANTHER" id="PTHR43641">
    <property type="entry name" value="FORMATE ACETYLTRANSFERASE 3-RELATED"/>
    <property type="match status" value="1"/>
</dbReference>
<dbReference type="SUPFAM" id="SSF51998">
    <property type="entry name" value="PFL-like glycyl radical enzymes"/>
    <property type="match status" value="1"/>
</dbReference>
<dbReference type="InterPro" id="IPR004184">
    <property type="entry name" value="PFL_dom"/>
</dbReference>
<evidence type="ECO:0000259" key="4">
    <source>
        <dbReference type="PROSITE" id="PS51149"/>
    </source>
</evidence>
<keyword evidence="1 3" id="KW-0556">Organic radical</keyword>
<dbReference type="InterPro" id="IPR051215">
    <property type="entry name" value="GRE"/>
</dbReference>